<dbReference type="VEuPathDB" id="FungiDB:MUCCIDRAFT_107267"/>
<dbReference type="Proteomes" id="UP000077051">
    <property type="component" value="Unassembled WGS sequence"/>
</dbReference>
<proteinExistence type="predicted"/>
<gene>
    <name evidence="1" type="ORF">MUCCIDRAFT_107267</name>
</gene>
<dbReference type="AlphaFoldDB" id="A0A168NSP9"/>
<sequence>MAKHYKACAKRLSEEDSTSEVSTTTKKARLDTDSLLPTFDFNSILDKAMQKFEEQMNNINTK</sequence>
<evidence type="ECO:0000313" key="2">
    <source>
        <dbReference type="Proteomes" id="UP000077051"/>
    </source>
</evidence>
<reference evidence="1 2" key="1">
    <citation type="submission" date="2015-06" db="EMBL/GenBank/DDBJ databases">
        <title>Expansion of signal transduction pathways in fungi by whole-genome duplication.</title>
        <authorList>
            <consortium name="DOE Joint Genome Institute"/>
            <person name="Corrochano L.M."/>
            <person name="Kuo A."/>
            <person name="Marcet-Houben M."/>
            <person name="Polaino S."/>
            <person name="Salamov A."/>
            <person name="Villalobos J.M."/>
            <person name="Alvarez M.I."/>
            <person name="Avalos J."/>
            <person name="Benito E.P."/>
            <person name="Benoit I."/>
            <person name="Burger G."/>
            <person name="Camino L.P."/>
            <person name="Canovas D."/>
            <person name="Cerda-Olmedo E."/>
            <person name="Cheng J.-F."/>
            <person name="Dominguez A."/>
            <person name="Elias M."/>
            <person name="Eslava A.P."/>
            <person name="Glaser F."/>
            <person name="Grimwood J."/>
            <person name="Gutierrez G."/>
            <person name="Heitman J."/>
            <person name="Henrissat B."/>
            <person name="Iturriaga E.A."/>
            <person name="Lang B.F."/>
            <person name="Lavin J.L."/>
            <person name="Lee S."/>
            <person name="Li W."/>
            <person name="Lindquist E."/>
            <person name="Lopez-Garcia S."/>
            <person name="Luque E.M."/>
            <person name="Marcos A.T."/>
            <person name="Martin J."/>
            <person name="Mccluskey K."/>
            <person name="Medina H.R."/>
            <person name="Miralles-Duran A."/>
            <person name="Miyazaki A."/>
            <person name="Munoz-Torres E."/>
            <person name="Oguiza J.A."/>
            <person name="Ohm R."/>
            <person name="Olmedo M."/>
            <person name="Orejas M."/>
            <person name="Ortiz-Castellanos L."/>
            <person name="Pisabarro A.G."/>
            <person name="Rodriguez-Romero J."/>
            <person name="Ruiz-Herrera J."/>
            <person name="Ruiz-Vazquez R."/>
            <person name="Sanz C."/>
            <person name="Schackwitz W."/>
            <person name="Schmutz J."/>
            <person name="Shahriari M."/>
            <person name="Shelest E."/>
            <person name="Silva-Franco F."/>
            <person name="Soanes D."/>
            <person name="Syed K."/>
            <person name="Tagua V.G."/>
            <person name="Talbot N.J."/>
            <person name="Thon M."/>
            <person name="De Vries R.P."/>
            <person name="Wiebenga A."/>
            <person name="Yadav J.S."/>
            <person name="Braun E.L."/>
            <person name="Baker S."/>
            <person name="Garre V."/>
            <person name="Horwitz B."/>
            <person name="Torres-Martinez S."/>
            <person name="Idnurm A."/>
            <person name="Herrera-Estrella A."/>
            <person name="Gabaldon T."/>
            <person name="Grigoriev I.V."/>
        </authorList>
    </citation>
    <scope>NUCLEOTIDE SEQUENCE [LARGE SCALE GENOMIC DNA]</scope>
    <source>
        <strain evidence="1 2">CBS 277.49</strain>
    </source>
</reference>
<dbReference type="OrthoDB" id="10615564at2759"/>
<name>A0A168NSP9_MUCCL</name>
<keyword evidence="2" id="KW-1185">Reference proteome</keyword>
<evidence type="ECO:0000313" key="1">
    <source>
        <dbReference type="EMBL" id="OAD06684.1"/>
    </source>
</evidence>
<comment type="caution">
    <text evidence="1">The sequence shown here is derived from an EMBL/GenBank/DDBJ whole genome shotgun (WGS) entry which is preliminary data.</text>
</comment>
<dbReference type="EMBL" id="AMYB01000002">
    <property type="protein sequence ID" value="OAD06684.1"/>
    <property type="molecule type" value="Genomic_DNA"/>
</dbReference>
<protein>
    <submittedName>
        <fullName evidence="1">Uncharacterized protein</fullName>
    </submittedName>
</protein>
<accession>A0A168NSP9</accession>
<organism evidence="1 2">
    <name type="scientific">Mucor lusitanicus CBS 277.49</name>
    <dbReference type="NCBI Taxonomy" id="747725"/>
    <lineage>
        <taxon>Eukaryota</taxon>
        <taxon>Fungi</taxon>
        <taxon>Fungi incertae sedis</taxon>
        <taxon>Mucoromycota</taxon>
        <taxon>Mucoromycotina</taxon>
        <taxon>Mucoromycetes</taxon>
        <taxon>Mucorales</taxon>
        <taxon>Mucorineae</taxon>
        <taxon>Mucoraceae</taxon>
        <taxon>Mucor</taxon>
    </lineage>
</organism>